<name>A0A1E2UH84_9GAMM</name>
<keyword evidence="1" id="KW-0732">Signal</keyword>
<sequence>MNSTLTKIATSFAALLISCSAIAGDDRDDRSERESGDSFAFAMIGDVPYGVAPYSDYPAFDNLVNKVNRQKKLKWVIHTGDIKSGGTECSDDLFYDRLDRYNAFKKPFIYTPGDNEWTDCHRVNAGEYQPLERLAKLREVFFSNPGKTIGGKTMSVETQAWTPGYEEFPENVRWSKNGVIFAALHVVGSNNGLKDFDPASSVVRGDEDDAEAYRRIDAAVHWINDSFDKAIEEDAPGLLFMMQANPILEVGYALPQGDALTAAREGFNEILTTLEQRTLEYAKPVVLAHGDSHYFRVDKPGLVENGFIGNFTRVENFGSSRVHWVKISVNPKSKQVFKFQPMIIEENL</sequence>
<feature type="domain" description="Calcineurin-like phosphoesterase" evidence="2">
    <location>
        <begin position="41"/>
        <end position="152"/>
    </location>
</feature>
<comment type="caution">
    <text evidence="3">The sequence shown here is derived from an EMBL/GenBank/DDBJ whole genome shotgun (WGS) entry which is preliminary data.</text>
</comment>
<reference evidence="3 4" key="1">
    <citation type="submission" date="2016-03" db="EMBL/GenBank/DDBJ databases">
        <title>Chemosynthetic sulphur-oxidizing symbionts of marine invertebrate animals are capable of nitrogen fixation.</title>
        <authorList>
            <person name="Petersen J.M."/>
            <person name="Kemper A."/>
            <person name="Gruber-Vodicka H."/>
            <person name="Cardini U."/>
            <person name="Geest Mvander."/>
            <person name="Kleiner M."/>
            <person name="Bulgheresi S."/>
            <person name="Fussmann M."/>
            <person name="Herbold C."/>
            <person name="Seah B.K.B."/>
            <person name="Antony C.Paul."/>
            <person name="Liu D."/>
            <person name="Belitz A."/>
            <person name="Weber M."/>
        </authorList>
    </citation>
    <scope>NUCLEOTIDE SEQUENCE [LARGE SCALE GENOMIC DNA]</scope>
    <source>
        <strain evidence="3">G_D</strain>
    </source>
</reference>
<proteinExistence type="predicted"/>
<protein>
    <recommendedName>
        <fullName evidence="2">Calcineurin-like phosphoesterase domain-containing protein</fullName>
    </recommendedName>
</protein>
<evidence type="ECO:0000259" key="2">
    <source>
        <dbReference type="Pfam" id="PF00149"/>
    </source>
</evidence>
<dbReference type="OrthoDB" id="58809at2"/>
<dbReference type="Proteomes" id="UP000094849">
    <property type="component" value="Unassembled WGS sequence"/>
</dbReference>
<dbReference type="EMBL" id="LVJZ01000005">
    <property type="protein sequence ID" value="ODB92847.1"/>
    <property type="molecule type" value="Genomic_DNA"/>
</dbReference>
<dbReference type="InterPro" id="IPR029052">
    <property type="entry name" value="Metallo-depent_PP-like"/>
</dbReference>
<dbReference type="SUPFAM" id="SSF56300">
    <property type="entry name" value="Metallo-dependent phosphatases"/>
    <property type="match status" value="1"/>
</dbReference>
<dbReference type="Gene3D" id="3.60.21.10">
    <property type="match status" value="1"/>
</dbReference>
<evidence type="ECO:0000313" key="3">
    <source>
        <dbReference type="EMBL" id="ODB92847.1"/>
    </source>
</evidence>
<dbReference type="PROSITE" id="PS51257">
    <property type="entry name" value="PROKAR_LIPOPROTEIN"/>
    <property type="match status" value="1"/>
</dbReference>
<dbReference type="RefSeq" id="WP_069006362.1">
    <property type="nucleotide sequence ID" value="NZ_LVJX01000013.1"/>
</dbReference>
<dbReference type="GO" id="GO:0016787">
    <property type="term" value="F:hydrolase activity"/>
    <property type="evidence" value="ECO:0007669"/>
    <property type="project" value="InterPro"/>
</dbReference>
<gene>
    <name evidence="3" type="ORF">A3196_18915</name>
</gene>
<feature type="chain" id="PRO_5009118843" description="Calcineurin-like phosphoesterase domain-containing protein" evidence="1">
    <location>
        <begin position="24"/>
        <end position="348"/>
    </location>
</feature>
<evidence type="ECO:0000313" key="4">
    <source>
        <dbReference type="Proteomes" id="UP000094849"/>
    </source>
</evidence>
<keyword evidence="4" id="KW-1185">Reference proteome</keyword>
<dbReference type="Pfam" id="PF00149">
    <property type="entry name" value="Metallophos"/>
    <property type="match status" value="1"/>
</dbReference>
<dbReference type="STRING" id="1818881.A3196_18915"/>
<dbReference type="AlphaFoldDB" id="A0A1E2UH84"/>
<evidence type="ECO:0000256" key="1">
    <source>
        <dbReference type="SAM" id="SignalP"/>
    </source>
</evidence>
<dbReference type="InterPro" id="IPR004843">
    <property type="entry name" value="Calcineurin-like_PHP"/>
</dbReference>
<feature type="signal peptide" evidence="1">
    <location>
        <begin position="1"/>
        <end position="23"/>
    </location>
</feature>
<organism evidence="3 4">
    <name type="scientific">Candidatus Thiodiazotropha endoloripes</name>
    <dbReference type="NCBI Taxonomy" id="1818881"/>
    <lineage>
        <taxon>Bacteria</taxon>
        <taxon>Pseudomonadati</taxon>
        <taxon>Pseudomonadota</taxon>
        <taxon>Gammaproteobacteria</taxon>
        <taxon>Chromatiales</taxon>
        <taxon>Sedimenticolaceae</taxon>
        <taxon>Candidatus Thiodiazotropha</taxon>
    </lineage>
</organism>
<accession>A0A1E2UH84</accession>
<dbReference type="CDD" id="cd00838">
    <property type="entry name" value="MPP_superfamily"/>
    <property type="match status" value="1"/>
</dbReference>